<dbReference type="GO" id="GO:0047617">
    <property type="term" value="F:fatty acyl-CoA hydrolase activity"/>
    <property type="evidence" value="ECO:0007669"/>
    <property type="project" value="TreeGrafter"/>
</dbReference>
<dbReference type="Pfam" id="PF13279">
    <property type="entry name" value="4HBT_2"/>
    <property type="match status" value="1"/>
</dbReference>
<dbReference type="PANTHER" id="PTHR31793">
    <property type="entry name" value="4-HYDROXYBENZOYL-COA THIOESTERASE FAMILY MEMBER"/>
    <property type="match status" value="1"/>
</dbReference>
<accession>A0A5C6BNN9</accession>
<comment type="caution">
    <text evidence="3">The sequence shown here is derived from an EMBL/GenBank/DDBJ whole genome shotgun (WGS) entry which is preliminary data.</text>
</comment>
<dbReference type="InterPro" id="IPR029069">
    <property type="entry name" value="HotDog_dom_sf"/>
</dbReference>
<protein>
    <submittedName>
        <fullName evidence="3">Acyl-CoA thioester hydrolase YbgC</fullName>
        <ecNumber evidence="3">3.1.2.-</ecNumber>
    </submittedName>
</protein>
<dbReference type="EMBL" id="SJPP01000001">
    <property type="protein sequence ID" value="TWU13793.1"/>
    <property type="molecule type" value="Genomic_DNA"/>
</dbReference>
<dbReference type="InterPro" id="IPR050563">
    <property type="entry name" value="4-hydroxybenzoyl-CoA_TE"/>
</dbReference>
<evidence type="ECO:0000313" key="4">
    <source>
        <dbReference type="Proteomes" id="UP000320735"/>
    </source>
</evidence>
<dbReference type="RefSeq" id="WP_146371075.1">
    <property type="nucleotide sequence ID" value="NZ_SJPP01000001.1"/>
</dbReference>
<dbReference type="Proteomes" id="UP000320735">
    <property type="component" value="Unassembled WGS sequence"/>
</dbReference>
<reference evidence="3 4" key="1">
    <citation type="submission" date="2019-02" db="EMBL/GenBank/DDBJ databases">
        <title>Deep-cultivation of Planctomycetes and their phenomic and genomic characterization uncovers novel biology.</title>
        <authorList>
            <person name="Wiegand S."/>
            <person name="Jogler M."/>
            <person name="Boedeker C."/>
            <person name="Pinto D."/>
            <person name="Vollmers J."/>
            <person name="Rivas-Marin E."/>
            <person name="Kohn T."/>
            <person name="Peeters S.H."/>
            <person name="Heuer A."/>
            <person name="Rast P."/>
            <person name="Oberbeckmann S."/>
            <person name="Bunk B."/>
            <person name="Jeske O."/>
            <person name="Meyerdierks A."/>
            <person name="Storesund J.E."/>
            <person name="Kallscheuer N."/>
            <person name="Luecker S."/>
            <person name="Lage O.M."/>
            <person name="Pohl T."/>
            <person name="Merkel B.J."/>
            <person name="Hornburger P."/>
            <person name="Mueller R.-W."/>
            <person name="Bruemmer F."/>
            <person name="Labrenz M."/>
            <person name="Spormann A.M."/>
            <person name="Op Den Camp H."/>
            <person name="Overmann J."/>
            <person name="Amann R."/>
            <person name="Jetten M.S.M."/>
            <person name="Mascher T."/>
            <person name="Medema M.H."/>
            <person name="Devos D.P."/>
            <person name="Kaster A.-K."/>
            <person name="Ovreas L."/>
            <person name="Rohde M."/>
            <person name="Galperin M.Y."/>
            <person name="Jogler C."/>
        </authorList>
    </citation>
    <scope>NUCLEOTIDE SEQUENCE [LARGE SCALE GENOMIC DNA]</scope>
    <source>
        <strain evidence="3 4">CA54</strain>
    </source>
</reference>
<dbReference type="Gene3D" id="3.10.129.10">
    <property type="entry name" value="Hotdog Thioesterase"/>
    <property type="match status" value="1"/>
</dbReference>
<dbReference type="PIRSF" id="PIRSF003230">
    <property type="entry name" value="YbgC"/>
    <property type="match status" value="1"/>
</dbReference>
<gene>
    <name evidence="3" type="primary">ybgC</name>
    <name evidence="3" type="ORF">CA54_26280</name>
</gene>
<proteinExistence type="inferred from homology"/>
<dbReference type="OrthoDB" id="9800856at2"/>
<dbReference type="SUPFAM" id="SSF54637">
    <property type="entry name" value="Thioesterase/thiol ester dehydrase-isomerase"/>
    <property type="match status" value="1"/>
</dbReference>
<comment type="similarity">
    <text evidence="1">Belongs to the 4-hydroxybenzoyl-CoA thioesterase family.</text>
</comment>
<dbReference type="CDD" id="cd00586">
    <property type="entry name" value="4HBT"/>
    <property type="match status" value="1"/>
</dbReference>
<dbReference type="NCBIfam" id="TIGR00051">
    <property type="entry name" value="YbgC/FadM family acyl-CoA thioesterase"/>
    <property type="match status" value="1"/>
</dbReference>
<keyword evidence="4" id="KW-1185">Reference proteome</keyword>
<keyword evidence="2 3" id="KW-0378">Hydrolase</keyword>
<sequence length="129" mass="15046">MLREHEIQVRVRYSETDAMGYLHHANYLNFFEMGRTELLRASGGNYRSVEEQGLFIVVVKMEVRYRAPARYDDMLTVKTQLIRSSPAKLIHNYQVFRDDVLLCEAETLLGCVDAEGKIQRMPDFLSEQL</sequence>
<evidence type="ECO:0000313" key="3">
    <source>
        <dbReference type="EMBL" id="TWU13793.1"/>
    </source>
</evidence>
<dbReference type="AlphaFoldDB" id="A0A5C6BNN9"/>
<dbReference type="InterPro" id="IPR006684">
    <property type="entry name" value="YbgC/YbaW"/>
</dbReference>
<name>A0A5C6BNN9_9PLAN</name>
<evidence type="ECO:0000256" key="1">
    <source>
        <dbReference type="ARBA" id="ARBA00005953"/>
    </source>
</evidence>
<dbReference type="EC" id="3.1.2.-" evidence="3"/>
<dbReference type="PANTHER" id="PTHR31793:SF27">
    <property type="entry name" value="NOVEL THIOESTERASE SUPERFAMILY DOMAIN AND SAPOSIN A-TYPE DOMAIN CONTAINING PROTEIN (0610012H03RIK)"/>
    <property type="match status" value="1"/>
</dbReference>
<organism evidence="3 4">
    <name type="scientific">Symmachiella macrocystis</name>
    <dbReference type="NCBI Taxonomy" id="2527985"/>
    <lineage>
        <taxon>Bacteria</taxon>
        <taxon>Pseudomonadati</taxon>
        <taxon>Planctomycetota</taxon>
        <taxon>Planctomycetia</taxon>
        <taxon>Planctomycetales</taxon>
        <taxon>Planctomycetaceae</taxon>
        <taxon>Symmachiella</taxon>
    </lineage>
</organism>
<evidence type="ECO:0000256" key="2">
    <source>
        <dbReference type="ARBA" id="ARBA00022801"/>
    </source>
</evidence>